<dbReference type="Proteomes" id="UP000472275">
    <property type="component" value="Chromosome 10"/>
</dbReference>
<reference evidence="1" key="1">
    <citation type="submission" date="2025-08" db="UniProtKB">
        <authorList>
            <consortium name="Ensembl"/>
        </authorList>
    </citation>
    <scope>IDENTIFICATION</scope>
</reference>
<proteinExistence type="predicted"/>
<keyword evidence="2" id="KW-1185">Reference proteome</keyword>
<evidence type="ECO:0000313" key="2">
    <source>
        <dbReference type="Proteomes" id="UP000472275"/>
    </source>
</evidence>
<dbReference type="Ensembl" id="ENSACCT00020007045.1">
    <property type="protein sequence ID" value="ENSACCP00020006742.1"/>
    <property type="gene ID" value="ENSACCG00020004603.1"/>
</dbReference>
<accession>A0A663E3B6</accession>
<reference evidence="1" key="2">
    <citation type="submission" date="2025-09" db="UniProtKB">
        <authorList>
            <consortium name="Ensembl"/>
        </authorList>
    </citation>
    <scope>IDENTIFICATION</scope>
</reference>
<evidence type="ECO:0000313" key="1">
    <source>
        <dbReference type="Ensembl" id="ENSACCP00020006742.1"/>
    </source>
</evidence>
<sequence>CLDPRGTADLNGDARGAEFVTRGRDEDIPCGTSCAPCVGWGWKTAPFRGVSSVCALISAFSAPYLPVKQELEALYYFKAKNGYNEVSNPPETHLGRNLILCSYLRINFHCFLGVVEQKLLPGCALAMFTWVSRIYLKIYGCIFLRDESSGKGTLRTL</sequence>
<dbReference type="InParanoid" id="A0A663E3B6"/>
<dbReference type="AlphaFoldDB" id="A0A663E3B6"/>
<organism evidence="1 2">
    <name type="scientific">Aquila chrysaetos chrysaetos</name>
    <dbReference type="NCBI Taxonomy" id="223781"/>
    <lineage>
        <taxon>Eukaryota</taxon>
        <taxon>Metazoa</taxon>
        <taxon>Chordata</taxon>
        <taxon>Craniata</taxon>
        <taxon>Vertebrata</taxon>
        <taxon>Euteleostomi</taxon>
        <taxon>Archelosauria</taxon>
        <taxon>Archosauria</taxon>
        <taxon>Dinosauria</taxon>
        <taxon>Saurischia</taxon>
        <taxon>Theropoda</taxon>
        <taxon>Coelurosauria</taxon>
        <taxon>Aves</taxon>
        <taxon>Neognathae</taxon>
        <taxon>Neoaves</taxon>
        <taxon>Telluraves</taxon>
        <taxon>Accipitrimorphae</taxon>
        <taxon>Accipitriformes</taxon>
        <taxon>Accipitridae</taxon>
        <taxon>Accipitrinae</taxon>
        <taxon>Aquila</taxon>
    </lineage>
</organism>
<name>A0A663E3B6_AQUCH</name>
<protein>
    <submittedName>
        <fullName evidence="1">Uncharacterized protein</fullName>
    </submittedName>
</protein>